<reference evidence="4 5" key="1">
    <citation type="journal article" date="2017" name="Curr. Biol.">
        <title>Genome architecture and evolution of a unichromosomal asexual nematode.</title>
        <authorList>
            <person name="Fradin H."/>
            <person name="Zegar C."/>
            <person name="Gutwein M."/>
            <person name="Lucas J."/>
            <person name="Kovtun M."/>
            <person name="Corcoran D."/>
            <person name="Baugh L.R."/>
            <person name="Kiontke K."/>
            <person name="Gunsalus K."/>
            <person name="Fitch D.H."/>
            <person name="Piano F."/>
        </authorList>
    </citation>
    <scope>NUCLEOTIDE SEQUENCE [LARGE SCALE GENOMIC DNA]</scope>
    <source>
        <strain evidence="4">PF1309</strain>
    </source>
</reference>
<organism evidence="4 5">
    <name type="scientific">Diploscapter pachys</name>
    <dbReference type="NCBI Taxonomy" id="2018661"/>
    <lineage>
        <taxon>Eukaryota</taxon>
        <taxon>Metazoa</taxon>
        <taxon>Ecdysozoa</taxon>
        <taxon>Nematoda</taxon>
        <taxon>Chromadorea</taxon>
        <taxon>Rhabditida</taxon>
        <taxon>Rhabditina</taxon>
        <taxon>Rhabditomorpha</taxon>
        <taxon>Rhabditoidea</taxon>
        <taxon>Rhabditidae</taxon>
        <taxon>Diploscapter</taxon>
    </lineage>
</organism>
<evidence type="ECO:0000313" key="4">
    <source>
        <dbReference type="EMBL" id="PAV86339.1"/>
    </source>
</evidence>
<keyword evidence="2" id="KW-1133">Transmembrane helix</keyword>
<dbReference type="AlphaFoldDB" id="A0A2A2LJK7"/>
<sequence>MSVVELRRNSSPHLGALAPTAQSTATGVWRKSSHPPLSSEHSSSSSITSIDLSPISSSVPTTSSGPLLDSRSSLSRSSFASMPPHNRPIHGSFSDASPRDNTDASAQHDRPVTPGVYDRMLIHSDDMKSLIQSIADEAKRIIHSETCSVFILDRETNDLVAKVFERADDLEQIRVPLGCGVVGKVASNKTIMNIRDVKKCPFFYANVDELTGFQTRNILCFPIIDNAGQLTISLFSCLIRQKQDFLYQITYSGLVILLAFILVKISHKFFLNMFSNFSTPLLR</sequence>
<keyword evidence="2" id="KW-0472">Membrane</keyword>
<feature type="transmembrane region" description="Helical" evidence="2">
    <location>
        <begin position="245"/>
        <end position="263"/>
    </location>
</feature>
<feature type="domain" description="GAF" evidence="3">
    <location>
        <begin position="126"/>
        <end position="267"/>
    </location>
</feature>
<protein>
    <recommendedName>
        <fullName evidence="3">GAF domain-containing protein</fullName>
    </recommendedName>
</protein>
<evidence type="ECO:0000313" key="5">
    <source>
        <dbReference type="Proteomes" id="UP000218231"/>
    </source>
</evidence>
<feature type="region of interest" description="Disordered" evidence="1">
    <location>
        <begin position="1"/>
        <end position="115"/>
    </location>
</feature>
<dbReference type="SMART" id="SM00065">
    <property type="entry name" value="GAF"/>
    <property type="match status" value="1"/>
</dbReference>
<comment type="caution">
    <text evidence="4">The sequence shown here is derived from an EMBL/GenBank/DDBJ whole genome shotgun (WGS) entry which is preliminary data.</text>
</comment>
<evidence type="ECO:0000256" key="2">
    <source>
        <dbReference type="SAM" id="Phobius"/>
    </source>
</evidence>
<dbReference type="InterPro" id="IPR029016">
    <property type="entry name" value="GAF-like_dom_sf"/>
</dbReference>
<dbReference type="Gene3D" id="3.30.450.40">
    <property type="match status" value="1"/>
</dbReference>
<name>A0A2A2LJK7_9BILA</name>
<keyword evidence="2" id="KW-0812">Transmembrane</keyword>
<feature type="compositionally biased region" description="Low complexity" evidence="1">
    <location>
        <begin position="34"/>
        <end position="81"/>
    </location>
</feature>
<proteinExistence type="predicted"/>
<dbReference type="InterPro" id="IPR003018">
    <property type="entry name" value="GAF"/>
</dbReference>
<dbReference type="Pfam" id="PF01590">
    <property type="entry name" value="GAF"/>
    <property type="match status" value="1"/>
</dbReference>
<dbReference type="STRING" id="2018661.A0A2A2LJK7"/>
<dbReference type="OrthoDB" id="295473at2759"/>
<accession>A0A2A2LJK7</accession>
<gene>
    <name evidence="4" type="ORF">WR25_14657</name>
</gene>
<dbReference type="SUPFAM" id="SSF55781">
    <property type="entry name" value="GAF domain-like"/>
    <property type="match status" value="1"/>
</dbReference>
<evidence type="ECO:0000256" key="1">
    <source>
        <dbReference type="SAM" id="MobiDB-lite"/>
    </source>
</evidence>
<feature type="compositionally biased region" description="Basic and acidic residues" evidence="1">
    <location>
        <begin position="97"/>
        <end position="111"/>
    </location>
</feature>
<dbReference type="Proteomes" id="UP000218231">
    <property type="component" value="Unassembled WGS sequence"/>
</dbReference>
<dbReference type="EMBL" id="LIAE01006680">
    <property type="protein sequence ID" value="PAV86339.1"/>
    <property type="molecule type" value="Genomic_DNA"/>
</dbReference>
<evidence type="ECO:0000259" key="3">
    <source>
        <dbReference type="SMART" id="SM00065"/>
    </source>
</evidence>
<keyword evidence="5" id="KW-1185">Reference proteome</keyword>